<evidence type="ECO:0000256" key="1">
    <source>
        <dbReference type="SAM" id="MobiDB-lite"/>
    </source>
</evidence>
<dbReference type="EMBL" id="NESQ01000114">
    <property type="protein sequence ID" value="PUU78584.1"/>
    <property type="molecule type" value="Genomic_DNA"/>
</dbReference>
<feature type="region of interest" description="Disordered" evidence="1">
    <location>
        <begin position="11"/>
        <end position="116"/>
    </location>
</feature>
<evidence type="ECO:0000313" key="2">
    <source>
        <dbReference type="EMBL" id="PUU78584.1"/>
    </source>
</evidence>
<protein>
    <submittedName>
        <fullName evidence="2">Uncharacterized protein</fullName>
    </submittedName>
</protein>
<sequence>MAALVVIVGKGRKGRMEKARETVKEKADGNSAGSKSSSGGVWEKAEAPRVDTSPYGDDTPTIAEKLHTLPLTPHPPAYPAVLSGWLPKSAGKGRVEGKLNGGGKGREPATGRIALV</sequence>
<feature type="compositionally biased region" description="Low complexity" evidence="1">
    <location>
        <begin position="29"/>
        <end position="40"/>
    </location>
</feature>
<keyword evidence="3" id="KW-1185">Reference proteome</keyword>
<comment type="caution">
    <text evidence="2">The sequence shown here is derived from an EMBL/GenBank/DDBJ whole genome shotgun (WGS) entry which is preliminary data.</text>
</comment>
<gene>
    <name evidence="2" type="ORF">B9Z19DRAFT_982633</name>
</gene>
<dbReference type="OrthoDB" id="10369558at2759"/>
<proteinExistence type="predicted"/>
<feature type="compositionally biased region" description="Basic and acidic residues" evidence="1">
    <location>
        <begin position="14"/>
        <end position="28"/>
    </location>
</feature>
<accession>A0A2T6ZT30</accession>
<dbReference type="AlphaFoldDB" id="A0A2T6ZT30"/>
<dbReference type="Proteomes" id="UP000244722">
    <property type="component" value="Unassembled WGS sequence"/>
</dbReference>
<name>A0A2T6ZT30_TUBBO</name>
<organism evidence="2 3">
    <name type="scientific">Tuber borchii</name>
    <name type="common">White truffle</name>
    <dbReference type="NCBI Taxonomy" id="42251"/>
    <lineage>
        <taxon>Eukaryota</taxon>
        <taxon>Fungi</taxon>
        <taxon>Dikarya</taxon>
        <taxon>Ascomycota</taxon>
        <taxon>Pezizomycotina</taxon>
        <taxon>Pezizomycetes</taxon>
        <taxon>Pezizales</taxon>
        <taxon>Tuberaceae</taxon>
        <taxon>Tuber</taxon>
    </lineage>
</organism>
<reference evidence="2 3" key="1">
    <citation type="submission" date="2017-04" db="EMBL/GenBank/DDBJ databases">
        <title>Draft genome sequence of Tuber borchii Vittad., a whitish edible truffle.</title>
        <authorList>
            <consortium name="DOE Joint Genome Institute"/>
            <person name="Murat C."/>
            <person name="Kuo A."/>
            <person name="Barry K.W."/>
            <person name="Clum A."/>
            <person name="Dockter R.B."/>
            <person name="Fauchery L."/>
            <person name="Iotti M."/>
            <person name="Kohler A."/>
            <person name="Labutti K."/>
            <person name="Lindquist E.A."/>
            <person name="Lipzen A."/>
            <person name="Ohm R.A."/>
            <person name="Wang M."/>
            <person name="Grigoriev I.V."/>
            <person name="Zambonelli A."/>
            <person name="Martin F.M."/>
        </authorList>
    </citation>
    <scope>NUCLEOTIDE SEQUENCE [LARGE SCALE GENOMIC DNA]</scope>
    <source>
        <strain evidence="2 3">Tbo3840</strain>
    </source>
</reference>
<evidence type="ECO:0000313" key="3">
    <source>
        <dbReference type="Proteomes" id="UP000244722"/>
    </source>
</evidence>